<dbReference type="PRINTS" id="PR00344">
    <property type="entry name" value="BCTRLSENSOR"/>
</dbReference>
<dbReference type="Gene3D" id="3.30.565.10">
    <property type="entry name" value="Histidine kinase-like ATPase, C-terminal domain"/>
    <property type="match status" value="1"/>
</dbReference>
<dbReference type="Gene3D" id="1.10.287.130">
    <property type="match status" value="1"/>
</dbReference>
<feature type="domain" description="Histidine kinase" evidence="4">
    <location>
        <begin position="491"/>
        <end position="715"/>
    </location>
</feature>
<dbReference type="Pfam" id="PF00512">
    <property type="entry name" value="HisKA"/>
    <property type="match status" value="1"/>
</dbReference>
<dbReference type="InterPro" id="IPR029016">
    <property type="entry name" value="GAF-like_dom_sf"/>
</dbReference>
<dbReference type="SUPFAM" id="SSF55781">
    <property type="entry name" value="GAF domain-like"/>
    <property type="match status" value="1"/>
</dbReference>
<dbReference type="Pfam" id="PF08668">
    <property type="entry name" value="HDOD"/>
    <property type="match status" value="1"/>
</dbReference>
<dbReference type="InterPro" id="IPR004358">
    <property type="entry name" value="Sig_transdc_His_kin-like_C"/>
</dbReference>
<dbReference type="CDD" id="cd00077">
    <property type="entry name" value="HDc"/>
    <property type="match status" value="1"/>
</dbReference>
<evidence type="ECO:0000259" key="4">
    <source>
        <dbReference type="PROSITE" id="PS50109"/>
    </source>
</evidence>
<dbReference type="CDD" id="cd00075">
    <property type="entry name" value="HATPase"/>
    <property type="match status" value="1"/>
</dbReference>
<dbReference type="InterPro" id="IPR003594">
    <property type="entry name" value="HATPase_dom"/>
</dbReference>
<dbReference type="InterPro" id="IPR052340">
    <property type="entry name" value="RNase_Y/CdgJ"/>
</dbReference>
<dbReference type="Gene3D" id="1.10.3210.10">
    <property type="entry name" value="Hypothetical protein af1432"/>
    <property type="match status" value="1"/>
</dbReference>
<dbReference type="SUPFAM" id="SSF55874">
    <property type="entry name" value="ATPase domain of HSP90 chaperone/DNA topoisomerase II/histidine kinase"/>
    <property type="match status" value="1"/>
</dbReference>
<dbReference type="Pfam" id="PF02518">
    <property type="entry name" value="HATPase_c"/>
    <property type="match status" value="1"/>
</dbReference>
<dbReference type="InterPro" id="IPR006675">
    <property type="entry name" value="HDIG_dom"/>
</dbReference>
<evidence type="ECO:0000313" key="7">
    <source>
        <dbReference type="Proteomes" id="UP000422108"/>
    </source>
</evidence>
<dbReference type="InterPro" id="IPR005467">
    <property type="entry name" value="His_kinase_dom"/>
</dbReference>
<protein>
    <recommendedName>
        <fullName evidence="2">histidine kinase</fullName>
        <ecNumber evidence="2">2.7.13.3</ecNumber>
    </recommendedName>
</protein>
<dbReference type="SMART" id="SM00388">
    <property type="entry name" value="HisKA"/>
    <property type="match status" value="1"/>
</dbReference>
<dbReference type="RefSeq" id="WP_155311259.1">
    <property type="nucleotide sequence ID" value="NZ_AP021879.1"/>
</dbReference>
<dbReference type="SUPFAM" id="SSF47384">
    <property type="entry name" value="Homodimeric domain of signal transducing histidine kinase"/>
    <property type="match status" value="1"/>
</dbReference>
<feature type="domain" description="HDOD" evidence="5">
    <location>
        <begin position="17"/>
        <end position="212"/>
    </location>
</feature>
<evidence type="ECO:0000259" key="5">
    <source>
        <dbReference type="PROSITE" id="PS51833"/>
    </source>
</evidence>
<keyword evidence="7" id="KW-1185">Reference proteome</keyword>
<dbReference type="PROSITE" id="PS50109">
    <property type="entry name" value="HIS_KIN"/>
    <property type="match status" value="1"/>
</dbReference>
<dbReference type="SMART" id="SM00387">
    <property type="entry name" value="HATPase_c"/>
    <property type="match status" value="1"/>
</dbReference>
<accession>A0A5K8ACI3</accession>
<dbReference type="NCBIfam" id="TIGR00277">
    <property type="entry name" value="HDIG"/>
    <property type="match status" value="1"/>
</dbReference>
<dbReference type="PANTHER" id="PTHR33525:SF3">
    <property type="entry name" value="RIBONUCLEASE Y"/>
    <property type="match status" value="1"/>
</dbReference>
<dbReference type="InterPro" id="IPR003607">
    <property type="entry name" value="HD/PDEase_dom"/>
</dbReference>
<dbReference type="PROSITE" id="PS51833">
    <property type="entry name" value="HDOD"/>
    <property type="match status" value="1"/>
</dbReference>
<dbReference type="Gene3D" id="3.30.450.40">
    <property type="match status" value="1"/>
</dbReference>
<evidence type="ECO:0000256" key="3">
    <source>
        <dbReference type="ARBA" id="ARBA00022553"/>
    </source>
</evidence>
<evidence type="ECO:0000256" key="1">
    <source>
        <dbReference type="ARBA" id="ARBA00000085"/>
    </source>
</evidence>
<dbReference type="GO" id="GO:0000155">
    <property type="term" value="F:phosphorelay sensor kinase activity"/>
    <property type="evidence" value="ECO:0007669"/>
    <property type="project" value="InterPro"/>
</dbReference>
<dbReference type="EMBL" id="AP021879">
    <property type="protein sequence ID" value="BBO90178.1"/>
    <property type="molecule type" value="Genomic_DNA"/>
</dbReference>
<proteinExistence type="predicted"/>
<dbReference type="InterPro" id="IPR036097">
    <property type="entry name" value="HisK_dim/P_sf"/>
</dbReference>
<dbReference type="SMART" id="SM00471">
    <property type="entry name" value="HDc"/>
    <property type="match status" value="1"/>
</dbReference>
<dbReference type="InterPro" id="IPR003661">
    <property type="entry name" value="HisK_dim/P_dom"/>
</dbReference>
<dbReference type="InterPro" id="IPR036890">
    <property type="entry name" value="HATPase_C_sf"/>
</dbReference>
<dbReference type="InterPro" id="IPR013976">
    <property type="entry name" value="HDOD"/>
</dbReference>
<name>A0A5K8ACI3_9BACT</name>
<dbReference type="CDD" id="cd00082">
    <property type="entry name" value="HisKA"/>
    <property type="match status" value="1"/>
</dbReference>
<evidence type="ECO:0000256" key="2">
    <source>
        <dbReference type="ARBA" id="ARBA00012438"/>
    </source>
</evidence>
<dbReference type="Proteomes" id="UP000422108">
    <property type="component" value="Chromosome"/>
</dbReference>
<organism evidence="6 7">
    <name type="scientific">Desulfosarcina ovata subsp. ovata</name>
    <dbReference type="NCBI Taxonomy" id="2752305"/>
    <lineage>
        <taxon>Bacteria</taxon>
        <taxon>Pseudomonadati</taxon>
        <taxon>Thermodesulfobacteriota</taxon>
        <taxon>Desulfobacteria</taxon>
        <taxon>Desulfobacterales</taxon>
        <taxon>Desulfosarcinaceae</taxon>
        <taxon>Desulfosarcina</taxon>
    </lineage>
</organism>
<sequence length="717" mass="78432">MTAQQTLFKKISTFKHLPTLPHVLLKLIEACNQENPDMNKIGQIVSKDPALSGKIMQLVNSAAFGLSQKVETINQAVVILGTSGVKNIVFCACVYDAFPKPKLSSVFSLKKFWWHSLRCAFLSRHMAEAWGLCNPDEAFLAGLLHDIGRAVLWVNFKSPYEVMLEACGDDTQQLLAQEDLMGATHAEVGAFLLKRWRLAPFIIDCVRYHHQPPEQIAQALTMVQVVYVANLLCQDTAVDTNAGAAIVNHFFSREAHECQTLIAGAEQEARETAVSLDIEVDAMDVDDVTMNDQMAQDRLAGEVRQFSLTIGTLEGFLTAKDQSSIMRCVADGLKILFDVKRVLFFLMDEKKNALIGYLAEKSGRYVKQPMLAISLKMTGSLLVNAFVKRCPMNTFNPEPGKTPAIVDQQLIQLLGGEGIYGFPLVAQEDAVGILALGLDGDGMRHLTENHKLLHLLAHKGALALRLDQLRKQTLPRIHASRMDATTDLARRVVHEINNPLGVIKNYLKVMDMKMADTGIDHEEIRIIGEEISRVGRLLNKLTAFSKTDAPVTARVDVERLLADMLKLIGETLGDSDIRFATDIEPNLPVIEADSDGLKQVFLNLIKNAAEAMPASGGRIAIRARHLALPLGGKSSRFGDVAGGHVEIVVSDNGPGIPEAIREKPFDPYVTTKSGDHAGLGLSVAHRIIQSLNGTITCESVPGQGTTFTIDLPVHPGG</sequence>
<keyword evidence="3" id="KW-0597">Phosphoprotein</keyword>
<dbReference type="SUPFAM" id="SSF109604">
    <property type="entry name" value="HD-domain/PDEase-like"/>
    <property type="match status" value="1"/>
</dbReference>
<evidence type="ECO:0000313" key="6">
    <source>
        <dbReference type="EMBL" id="BBO90178.1"/>
    </source>
</evidence>
<dbReference type="AlphaFoldDB" id="A0A5K8ACI3"/>
<gene>
    <name evidence="6" type="ORF">DSCOOX_33580</name>
</gene>
<reference evidence="6 7" key="1">
    <citation type="submission" date="2019-11" db="EMBL/GenBank/DDBJ databases">
        <title>Comparative genomics of hydrocarbon-degrading Desulfosarcina strains.</title>
        <authorList>
            <person name="Watanabe M."/>
            <person name="Kojima H."/>
            <person name="Fukui M."/>
        </authorList>
    </citation>
    <scope>NUCLEOTIDE SEQUENCE [LARGE SCALE GENOMIC DNA]</scope>
    <source>
        <strain evidence="7">oXyS1</strain>
    </source>
</reference>
<dbReference type="PANTHER" id="PTHR33525">
    <property type="match status" value="1"/>
</dbReference>
<comment type="catalytic activity">
    <reaction evidence="1">
        <text>ATP + protein L-histidine = ADP + protein N-phospho-L-histidine.</text>
        <dbReference type="EC" id="2.7.13.3"/>
    </reaction>
</comment>
<dbReference type="EC" id="2.7.13.3" evidence="2"/>